<protein>
    <recommendedName>
        <fullName evidence="6">DUF659 domain-containing protein</fullName>
    </recommendedName>
</protein>
<gene>
    <name evidence="4" type="ORF">QJS04_geneDACA020550</name>
</gene>
<evidence type="ECO:0000313" key="4">
    <source>
        <dbReference type="EMBL" id="KAK1262755.1"/>
    </source>
</evidence>
<reference evidence="4" key="2">
    <citation type="submission" date="2023-06" db="EMBL/GenBank/DDBJ databases">
        <authorList>
            <person name="Ma L."/>
            <person name="Liu K.-W."/>
            <person name="Li Z."/>
            <person name="Hsiao Y.-Y."/>
            <person name="Qi Y."/>
            <person name="Fu T."/>
            <person name="Tang G."/>
            <person name="Zhang D."/>
            <person name="Sun W.-H."/>
            <person name="Liu D.-K."/>
            <person name="Li Y."/>
            <person name="Chen G.-Z."/>
            <person name="Liu X.-D."/>
            <person name="Liao X.-Y."/>
            <person name="Jiang Y.-T."/>
            <person name="Yu X."/>
            <person name="Hao Y."/>
            <person name="Huang J."/>
            <person name="Zhao X.-W."/>
            <person name="Ke S."/>
            <person name="Chen Y.-Y."/>
            <person name="Wu W.-L."/>
            <person name="Hsu J.-L."/>
            <person name="Lin Y.-F."/>
            <person name="Huang M.-D."/>
            <person name="Li C.-Y."/>
            <person name="Huang L."/>
            <person name="Wang Z.-W."/>
            <person name="Zhao X."/>
            <person name="Zhong W.-Y."/>
            <person name="Peng D.-H."/>
            <person name="Ahmad S."/>
            <person name="Lan S."/>
            <person name="Zhang J.-S."/>
            <person name="Tsai W.-C."/>
            <person name="Van De Peer Y."/>
            <person name="Liu Z.-J."/>
        </authorList>
    </citation>
    <scope>NUCLEOTIDE SEQUENCE</scope>
    <source>
        <strain evidence="4">SCP</strain>
        <tissue evidence="4">Leaves</tissue>
    </source>
</reference>
<feature type="domain" description="HAT C-terminal dimerisation" evidence="3">
    <location>
        <begin position="283"/>
        <end position="370"/>
    </location>
</feature>
<dbReference type="SUPFAM" id="SSF53098">
    <property type="entry name" value="Ribonuclease H-like"/>
    <property type="match status" value="1"/>
</dbReference>
<accession>A0AAV9AER7</accession>
<organism evidence="4 5">
    <name type="scientific">Acorus gramineus</name>
    <name type="common">Dwarf sweet flag</name>
    <dbReference type="NCBI Taxonomy" id="55184"/>
    <lineage>
        <taxon>Eukaryota</taxon>
        <taxon>Viridiplantae</taxon>
        <taxon>Streptophyta</taxon>
        <taxon>Embryophyta</taxon>
        <taxon>Tracheophyta</taxon>
        <taxon>Spermatophyta</taxon>
        <taxon>Magnoliopsida</taxon>
        <taxon>Liliopsida</taxon>
        <taxon>Acoraceae</taxon>
        <taxon>Acorus</taxon>
    </lineage>
</organism>
<keyword evidence="5" id="KW-1185">Reference proteome</keyword>
<evidence type="ECO:0000259" key="3">
    <source>
        <dbReference type="Pfam" id="PF05699"/>
    </source>
</evidence>
<dbReference type="InterPro" id="IPR008906">
    <property type="entry name" value="HATC_C_dom"/>
</dbReference>
<evidence type="ECO:0000313" key="5">
    <source>
        <dbReference type="Proteomes" id="UP001179952"/>
    </source>
</evidence>
<dbReference type="AlphaFoldDB" id="A0AAV9AER7"/>
<name>A0AAV9AER7_ACOGR</name>
<evidence type="ECO:0000256" key="1">
    <source>
        <dbReference type="SAM" id="MobiDB-lite"/>
    </source>
</evidence>
<feature type="domain" description="DUF659" evidence="2">
    <location>
        <begin position="1"/>
        <end position="98"/>
    </location>
</feature>
<feature type="region of interest" description="Disordered" evidence="1">
    <location>
        <begin position="428"/>
        <end position="545"/>
    </location>
</feature>
<dbReference type="Proteomes" id="UP001179952">
    <property type="component" value="Unassembled WGS sequence"/>
</dbReference>
<dbReference type="Pfam" id="PF04937">
    <property type="entry name" value="DUF659"/>
    <property type="match status" value="1"/>
</dbReference>
<sequence>MCDGWTDRRQRSLINFLANSPKGTMFLKSIDASAHSHTAIYLFKEIENVVQIVTDNVANYKAACELVIERHPTIFWTPCAAHCIDLILKDIRTISLARRITVFIYAHTQLLHCMRLFCNGDIVRPGPTRFATSFLTLQSLWEHKNALRTLMVADEWTKSKWCNLRTGKQTERTILSVQFWKGVQRALHAGIPLVHVLRLVDGDEKPSMGYLYNAMDRAKEKIKENYQYRPLQYGPVIEVIEGRWSRQMSSDLYHAGFVLNPGVWFLRCVQAMAKVQDRLQKQLDYYLQESGPFSWGTIVRARDNTIPVNWWDKYGGEVPELRKVAIKILGLTCSSSGCERNWSAFENLHTKKRNRLKQKKLNDLVFVQYNKKLHERFLNLQRNPAHEDPINLDSLEDDNEWIMDVDGPVFQGEDLTWSQVEHQAYGDTIEHQRLRRSTQQTQQSEGARRRGKRPIIEEPEDEDDDDDEEDEVIPATQFQGQEGVESSDETRDVDNEIQEEDTDSDDNNGGHGGNDGGGTSYGYGTPLGGTQGGDFVTNAMDYLFK</sequence>
<evidence type="ECO:0000259" key="2">
    <source>
        <dbReference type="Pfam" id="PF04937"/>
    </source>
</evidence>
<dbReference type="GO" id="GO:0046983">
    <property type="term" value="F:protein dimerization activity"/>
    <property type="evidence" value="ECO:0007669"/>
    <property type="project" value="InterPro"/>
</dbReference>
<evidence type="ECO:0008006" key="6">
    <source>
        <dbReference type="Google" id="ProtNLM"/>
    </source>
</evidence>
<dbReference type="PANTHER" id="PTHR32166">
    <property type="entry name" value="OSJNBA0013A04.12 PROTEIN"/>
    <property type="match status" value="1"/>
</dbReference>
<dbReference type="PANTHER" id="PTHR32166:SF74">
    <property type="entry name" value="OS05G0256350 PROTEIN"/>
    <property type="match status" value="1"/>
</dbReference>
<reference evidence="4" key="1">
    <citation type="journal article" date="2023" name="Nat. Commun.">
        <title>Diploid and tetraploid genomes of Acorus and the evolution of monocots.</title>
        <authorList>
            <person name="Ma L."/>
            <person name="Liu K.W."/>
            <person name="Li Z."/>
            <person name="Hsiao Y.Y."/>
            <person name="Qi Y."/>
            <person name="Fu T."/>
            <person name="Tang G.D."/>
            <person name="Zhang D."/>
            <person name="Sun W.H."/>
            <person name="Liu D.K."/>
            <person name="Li Y."/>
            <person name="Chen G.Z."/>
            <person name="Liu X.D."/>
            <person name="Liao X.Y."/>
            <person name="Jiang Y.T."/>
            <person name="Yu X."/>
            <person name="Hao Y."/>
            <person name="Huang J."/>
            <person name="Zhao X.W."/>
            <person name="Ke S."/>
            <person name="Chen Y.Y."/>
            <person name="Wu W.L."/>
            <person name="Hsu J.L."/>
            <person name="Lin Y.F."/>
            <person name="Huang M.D."/>
            <person name="Li C.Y."/>
            <person name="Huang L."/>
            <person name="Wang Z.W."/>
            <person name="Zhao X."/>
            <person name="Zhong W.Y."/>
            <person name="Peng D.H."/>
            <person name="Ahmad S."/>
            <person name="Lan S."/>
            <person name="Zhang J.S."/>
            <person name="Tsai W.C."/>
            <person name="Van de Peer Y."/>
            <person name="Liu Z.J."/>
        </authorList>
    </citation>
    <scope>NUCLEOTIDE SEQUENCE</scope>
    <source>
        <strain evidence="4">SCP</strain>
    </source>
</reference>
<dbReference type="EMBL" id="JAUJYN010000010">
    <property type="protein sequence ID" value="KAK1262755.1"/>
    <property type="molecule type" value="Genomic_DNA"/>
</dbReference>
<feature type="compositionally biased region" description="Gly residues" evidence="1">
    <location>
        <begin position="509"/>
        <end position="532"/>
    </location>
</feature>
<proteinExistence type="predicted"/>
<dbReference type="InterPro" id="IPR012337">
    <property type="entry name" value="RNaseH-like_sf"/>
</dbReference>
<dbReference type="Pfam" id="PF05699">
    <property type="entry name" value="Dimer_Tnp_hAT"/>
    <property type="match status" value="1"/>
</dbReference>
<dbReference type="InterPro" id="IPR007021">
    <property type="entry name" value="DUF659"/>
</dbReference>
<feature type="compositionally biased region" description="Acidic residues" evidence="1">
    <location>
        <begin position="495"/>
        <end position="506"/>
    </location>
</feature>
<feature type="compositionally biased region" description="Acidic residues" evidence="1">
    <location>
        <begin position="457"/>
        <end position="472"/>
    </location>
</feature>
<comment type="caution">
    <text evidence="4">The sequence shown here is derived from an EMBL/GenBank/DDBJ whole genome shotgun (WGS) entry which is preliminary data.</text>
</comment>